<dbReference type="Pfam" id="PF08448">
    <property type="entry name" value="PAS_4"/>
    <property type="match status" value="1"/>
</dbReference>
<evidence type="ECO:0000256" key="2">
    <source>
        <dbReference type="ARBA" id="ARBA00022777"/>
    </source>
</evidence>
<dbReference type="InterPro" id="IPR050482">
    <property type="entry name" value="Sensor_HK_TwoCompSys"/>
</dbReference>
<dbReference type="CDD" id="cd16917">
    <property type="entry name" value="HATPase_UhpB-NarQ-NarX-like"/>
    <property type="match status" value="1"/>
</dbReference>
<evidence type="ECO:0000313" key="5">
    <source>
        <dbReference type="EMBL" id="OIQ93867.1"/>
    </source>
</evidence>
<keyword evidence="1 5" id="KW-0808">Transferase</keyword>
<dbReference type="EMBL" id="MLJW01000198">
    <property type="protein sequence ID" value="OIQ93867.1"/>
    <property type="molecule type" value="Genomic_DNA"/>
</dbReference>
<dbReference type="NCBIfam" id="TIGR00229">
    <property type="entry name" value="sensory_box"/>
    <property type="match status" value="1"/>
</dbReference>
<dbReference type="InterPro" id="IPR000700">
    <property type="entry name" value="PAS-assoc_C"/>
</dbReference>
<evidence type="ECO:0000259" key="3">
    <source>
        <dbReference type="PROSITE" id="PS50112"/>
    </source>
</evidence>
<dbReference type="PANTHER" id="PTHR24421">
    <property type="entry name" value="NITRATE/NITRITE SENSOR PROTEIN NARX-RELATED"/>
    <property type="match status" value="1"/>
</dbReference>
<dbReference type="InterPro" id="IPR035965">
    <property type="entry name" value="PAS-like_dom_sf"/>
</dbReference>
<feature type="domain" description="PAS" evidence="3">
    <location>
        <begin position="100"/>
        <end position="170"/>
    </location>
</feature>
<dbReference type="Gene3D" id="3.30.565.10">
    <property type="entry name" value="Histidine kinase-like ATPase, C-terminal domain"/>
    <property type="match status" value="1"/>
</dbReference>
<dbReference type="InterPro" id="IPR000014">
    <property type="entry name" value="PAS"/>
</dbReference>
<dbReference type="Pfam" id="PF02518">
    <property type="entry name" value="HATPase_c"/>
    <property type="match status" value="1"/>
</dbReference>
<reference evidence="5" key="1">
    <citation type="submission" date="2016-10" db="EMBL/GenBank/DDBJ databases">
        <title>Sequence of Gallionella enrichment culture.</title>
        <authorList>
            <person name="Poehlein A."/>
            <person name="Muehling M."/>
            <person name="Daniel R."/>
        </authorList>
    </citation>
    <scope>NUCLEOTIDE SEQUENCE</scope>
</reference>
<dbReference type="SUPFAM" id="SSF55785">
    <property type="entry name" value="PYP-like sensor domain (PAS domain)"/>
    <property type="match status" value="1"/>
</dbReference>
<name>A0A1J5RWL7_9ZZZZ</name>
<dbReference type="AlphaFoldDB" id="A0A1J5RWL7"/>
<sequence>MAKHAGPQRPGFGAIIREALAEPLVAARAYAVAASAWLLGRSSINWGAHWSAREAFVLATDLAFVVLSSAFVWGTLSWAQARRRIAEIDAGAARQARATIKGLLEQIVNLAPEAVFVKDLEGRYTLANPAALRIFGRTPDEVLGRDDFALLPPADAGRLQAIDREVMTTGRMWSAEERVAAPTGARILQTSKGALVDAEGKVAGVFGIAHDITDRVELERSVVQASEAEQERIGREIHDGLCQRLTASCFVANRLVRGLSKAPGQDVADLATELQEQLRETLREARNLAHGKMPVQIDGLSLHKALQALVDEAQANYGAPCHFDAEWFCTTLDQERATHLYRIAQEALNNAFKHAHAKQIQATLRASEREVQLRVVDDGVGMSGSGARWGHVGLVAMRHRADIIGAELFISSAPSQGTEVRCELKLSDSLRKTSS</sequence>
<dbReference type="GO" id="GO:0046983">
    <property type="term" value="F:protein dimerization activity"/>
    <property type="evidence" value="ECO:0007669"/>
    <property type="project" value="InterPro"/>
</dbReference>
<dbReference type="GO" id="GO:0016020">
    <property type="term" value="C:membrane"/>
    <property type="evidence" value="ECO:0007669"/>
    <property type="project" value="InterPro"/>
</dbReference>
<dbReference type="InterPro" id="IPR011712">
    <property type="entry name" value="Sig_transdc_His_kin_sub3_dim/P"/>
</dbReference>
<comment type="caution">
    <text evidence="5">The sequence shown here is derived from an EMBL/GenBank/DDBJ whole genome shotgun (WGS) entry which is preliminary data.</text>
</comment>
<dbReference type="EC" id="2.7.13.3" evidence="5"/>
<keyword evidence="2 5" id="KW-0418">Kinase</keyword>
<accession>A0A1J5RWL7</accession>
<dbReference type="InterPro" id="IPR013656">
    <property type="entry name" value="PAS_4"/>
</dbReference>
<dbReference type="InterPro" id="IPR003594">
    <property type="entry name" value="HATPase_dom"/>
</dbReference>
<dbReference type="PROSITE" id="PS50113">
    <property type="entry name" value="PAC"/>
    <property type="match status" value="1"/>
</dbReference>
<proteinExistence type="predicted"/>
<feature type="domain" description="PAC" evidence="4">
    <location>
        <begin position="173"/>
        <end position="224"/>
    </location>
</feature>
<evidence type="ECO:0000259" key="4">
    <source>
        <dbReference type="PROSITE" id="PS50113"/>
    </source>
</evidence>
<dbReference type="InterPro" id="IPR036890">
    <property type="entry name" value="HATPase_C_sf"/>
</dbReference>
<dbReference type="SUPFAM" id="SSF55874">
    <property type="entry name" value="ATPase domain of HSP90 chaperone/DNA topoisomerase II/histidine kinase"/>
    <property type="match status" value="1"/>
</dbReference>
<dbReference type="GO" id="GO:0000155">
    <property type="term" value="F:phosphorelay sensor kinase activity"/>
    <property type="evidence" value="ECO:0007669"/>
    <property type="project" value="InterPro"/>
</dbReference>
<evidence type="ECO:0000256" key="1">
    <source>
        <dbReference type="ARBA" id="ARBA00022679"/>
    </source>
</evidence>
<organism evidence="5">
    <name type="scientific">mine drainage metagenome</name>
    <dbReference type="NCBI Taxonomy" id="410659"/>
    <lineage>
        <taxon>unclassified sequences</taxon>
        <taxon>metagenomes</taxon>
        <taxon>ecological metagenomes</taxon>
    </lineage>
</organism>
<dbReference type="CDD" id="cd00130">
    <property type="entry name" value="PAS"/>
    <property type="match status" value="1"/>
</dbReference>
<dbReference type="Gene3D" id="3.30.450.20">
    <property type="entry name" value="PAS domain"/>
    <property type="match status" value="1"/>
</dbReference>
<dbReference type="SMART" id="SM00387">
    <property type="entry name" value="HATPase_c"/>
    <property type="match status" value="1"/>
</dbReference>
<protein>
    <submittedName>
        <fullName evidence="5">Oxygen sensor histidine kinase NreB</fullName>
        <ecNumber evidence="5">2.7.13.3</ecNumber>
    </submittedName>
</protein>
<gene>
    <name evidence="5" type="primary">nreB_11</name>
    <name evidence="5" type="ORF">GALL_241530</name>
</gene>
<dbReference type="PROSITE" id="PS50112">
    <property type="entry name" value="PAS"/>
    <property type="match status" value="1"/>
</dbReference>
<dbReference type="Gene3D" id="1.20.5.1930">
    <property type="match status" value="1"/>
</dbReference>
<dbReference type="SMART" id="SM00091">
    <property type="entry name" value="PAS"/>
    <property type="match status" value="1"/>
</dbReference>
<dbReference type="Pfam" id="PF07730">
    <property type="entry name" value="HisKA_3"/>
    <property type="match status" value="1"/>
</dbReference>